<dbReference type="RefSeq" id="WP_307023282.1">
    <property type="nucleotide sequence ID" value="NZ_JAUSUI010000013.1"/>
</dbReference>
<evidence type="ECO:0000313" key="2">
    <source>
        <dbReference type="Proteomes" id="UP001224682"/>
    </source>
</evidence>
<gene>
    <name evidence="1" type="ORF">J2S75_004385</name>
</gene>
<keyword evidence="2" id="KW-1185">Reference proteome</keyword>
<dbReference type="Proteomes" id="UP001224682">
    <property type="component" value="Unassembled WGS sequence"/>
</dbReference>
<sequence length="222" mass="24746">MRVSAKIDTIDRDVVLRLVGDDADRSRQFAAYAREALVEAQEVNRKTTGQVPPHETFVDGRRGAALETVKPDGTIVFEFDLLNDLFEWIGLTLMQHSPVLAGRYQDSHLFFADGVQVLPGEPAPSGAGEYVFLNSQPYARKIERGLSPQAPAGVYEAVATLANRRFSNVARVRFSFRSLPSGAIGDWAKTTNMRANQESRNQPGDKRFEWLTRQPAIVITLR</sequence>
<reference evidence="1 2" key="1">
    <citation type="submission" date="2023-07" db="EMBL/GenBank/DDBJ databases">
        <title>Genomic Encyclopedia of Type Strains, Phase IV (KMG-IV): sequencing the most valuable type-strain genomes for metagenomic binning, comparative biology and taxonomic classification.</title>
        <authorList>
            <person name="Goeker M."/>
        </authorList>
    </citation>
    <scope>NUCLEOTIDE SEQUENCE [LARGE SCALE GENOMIC DNA]</scope>
    <source>
        <strain evidence="1 2">DSM 2457</strain>
    </source>
</reference>
<name>A0ABU0BJ91_9HYPH</name>
<protein>
    <submittedName>
        <fullName evidence="1">Uncharacterized protein</fullName>
    </submittedName>
</protein>
<proteinExistence type="predicted"/>
<comment type="caution">
    <text evidence="1">The sequence shown here is derived from an EMBL/GenBank/DDBJ whole genome shotgun (WGS) entry which is preliminary data.</text>
</comment>
<accession>A0ABU0BJ91</accession>
<evidence type="ECO:0000313" key="1">
    <source>
        <dbReference type="EMBL" id="MDQ0305333.1"/>
    </source>
</evidence>
<dbReference type="EMBL" id="JAUSUI010000013">
    <property type="protein sequence ID" value="MDQ0305333.1"/>
    <property type="molecule type" value="Genomic_DNA"/>
</dbReference>
<organism evidence="1 2">
    <name type="scientific">Ancylobacter polymorphus</name>
    <dbReference type="NCBI Taxonomy" id="223390"/>
    <lineage>
        <taxon>Bacteria</taxon>
        <taxon>Pseudomonadati</taxon>
        <taxon>Pseudomonadota</taxon>
        <taxon>Alphaproteobacteria</taxon>
        <taxon>Hyphomicrobiales</taxon>
        <taxon>Xanthobacteraceae</taxon>
        <taxon>Ancylobacter</taxon>
    </lineage>
</organism>